<dbReference type="FunFam" id="3.30.70.330:FF:000013">
    <property type="entry name" value="CUGBP Elav-like family member 1 isoform 2"/>
    <property type="match status" value="1"/>
</dbReference>
<dbReference type="SUPFAM" id="SSF54928">
    <property type="entry name" value="RNA-binding domain, RBD"/>
    <property type="match status" value="2"/>
</dbReference>
<name>A0AAR2LNI8_PYGNA</name>
<evidence type="ECO:0000256" key="10">
    <source>
        <dbReference type="SAM" id="Phobius"/>
    </source>
</evidence>
<keyword evidence="13" id="KW-1185">Reference proteome</keyword>
<dbReference type="Proteomes" id="UP001501920">
    <property type="component" value="Chromosome 1"/>
</dbReference>
<evidence type="ECO:0000313" key="12">
    <source>
        <dbReference type="Ensembl" id="ENSPNAP00000078125.1"/>
    </source>
</evidence>
<comment type="subcellular location">
    <subcellularLocation>
        <location evidence="2">Cytoplasm</location>
    </subcellularLocation>
    <subcellularLocation>
        <location evidence="1">Nucleus</location>
    </subcellularLocation>
</comment>
<keyword evidence="7 9" id="KW-0694">RNA-binding</keyword>
<dbReference type="InterPro" id="IPR034196">
    <property type="entry name" value="CELF1/2_RRM1"/>
</dbReference>
<dbReference type="Ensembl" id="ENSPNAT00000056408.1">
    <property type="protein sequence ID" value="ENSPNAP00000078125.1"/>
    <property type="gene ID" value="ENSPNAG00000006639.2"/>
</dbReference>
<dbReference type="PROSITE" id="PS50102">
    <property type="entry name" value="RRM"/>
    <property type="match status" value="3"/>
</dbReference>
<feature type="domain" description="RRM" evidence="11">
    <location>
        <begin position="433"/>
        <end position="511"/>
    </location>
</feature>
<dbReference type="GO" id="GO:0005737">
    <property type="term" value="C:cytoplasm"/>
    <property type="evidence" value="ECO:0007669"/>
    <property type="project" value="UniProtKB-SubCell"/>
</dbReference>
<evidence type="ECO:0000256" key="6">
    <source>
        <dbReference type="ARBA" id="ARBA00022737"/>
    </source>
</evidence>
<dbReference type="CDD" id="cd12634">
    <property type="entry name" value="RRM2_CELF1_2"/>
    <property type="match status" value="1"/>
</dbReference>
<gene>
    <name evidence="12" type="primary">CELF2</name>
</gene>
<dbReference type="InterPro" id="IPR012677">
    <property type="entry name" value="Nucleotide-bd_a/b_plait_sf"/>
</dbReference>
<reference evidence="12" key="2">
    <citation type="submission" date="2025-08" db="UniProtKB">
        <authorList>
            <consortium name="Ensembl"/>
        </authorList>
    </citation>
    <scope>IDENTIFICATION</scope>
</reference>
<dbReference type="Gene3D" id="3.30.70.330">
    <property type="match status" value="3"/>
</dbReference>
<evidence type="ECO:0000256" key="3">
    <source>
        <dbReference type="ARBA" id="ARBA00009621"/>
    </source>
</evidence>
<dbReference type="InterPro" id="IPR035979">
    <property type="entry name" value="RBD_domain_sf"/>
</dbReference>
<dbReference type="GO" id="GO:0005634">
    <property type="term" value="C:nucleus"/>
    <property type="evidence" value="ECO:0007669"/>
    <property type="project" value="UniProtKB-SubCell"/>
</dbReference>
<evidence type="ECO:0000256" key="8">
    <source>
        <dbReference type="ARBA" id="ARBA00023242"/>
    </source>
</evidence>
<evidence type="ECO:0000256" key="1">
    <source>
        <dbReference type="ARBA" id="ARBA00004123"/>
    </source>
</evidence>
<keyword evidence="10" id="KW-0812">Transmembrane</keyword>
<dbReference type="InterPro" id="IPR034198">
    <property type="entry name" value="CELF1/2_RRM2"/>
</dbReference>
<keyword evidence="8" id="KW-0539">Nucleus</keyword>
<keyword evidence="4" id="KW-0963">Cytoplasm</keyword>
<evidence type="ECO:0000313" key="13">
    <source>
        <dbReference type="Proteomes" id="UP001501920"/>
    </source>
</evidence>
<feature type="transmembrane region" description="Helical" evidence="10">
    <location>
        <begin position="6"/>
        <end position="32"/>
    </location>
</feature>
<evidence type="ECO:0000256" key="4">
    <source>
        <dbReference type="ARBA" id="ARBA00022490"/>
    </source>
</evidence>
<dbReference type="InterPro" id="IPR000504">
    <property type="entry name" value="RRM_dom"/>
</dbReference>
<dbReference type="PANTHER" id="PTHR24012">
    <property type="entry name" value="RNA BINDING PROTEIN"/>
    <property type="match status" value="1"/>
</dbReference>
<keyword evidence="10" id="KW-0472">Membrane</keyword>
<dbReference type="CDD" id="cd12638">
    <property type="entry name" value="RRM3_CELF1_2"/>
    <property type="match status" value="1"/>
</dbReference>
<reference evidence="12 13" key="1">
    <citation type="submission" date="2020-10" db="EMBL/GenBank/DDBJ databases">
        <title>Pygocentrus nattereri (red-bellied piranha) genome, fPygNat1, primary haplotype.</title>
        <authorList>
            <person name="Myers G."/>
            <person name="Meyer A."/>
            <person name="Karagic N."/>
            <person name="Pippel M."/>
            <person name="Winkler S."/>
            <person name="Tracey A."/>
            <person name="Wood J."/>
            <person name="Formenti G."/>
            <person name="Howe K."/>
            <person name="Fedrigo O."/>
            <person name="Jarvis E.D."/>
        </authorList>
    </citation>
    <scope>NUCLEOTIDE SEQUENCE [LARGE SCALE GENOMIC DNA]</scope>
</reference>
<dbReference type="Pfam" id="PF00076">
    <property type="entry name" value="RRM_1"/>
    <property type="match status" value="3"/>
</dbReference>
<dbReference type="FunFam" id="3.30.70.330:FF:000015">
    <property type="entry name" value="CUGBP Elav-like family member 1 isoform 2"/>
    <property type="match status" value="1"/>
</dbReference>
<feature type="domain" description="RRM" evidence="11">
    <location>
        <begin position="56"/>
        <end position="139"/>
    </location>
</feature>
<reference evidence="12" key="3">
    <citation type="submission" date="2025-09" db="UniProtKB">
        <authorList>
            <consortium name="Ensembl"/>
        </authorList>
    </citation>
    <scope>IDENTIFICATION</scope>
</reference>
<evidence type="ECO:0000256" key="9">
    <source>
        <dbReference type="PROSITE-ProRule" id="PRU00176"/>
    </source>
</evidence>
<protein>
    <recommendedName>
        <fullName evidence="11">RRM domain-containing protein</fullName>
    </recommendedName>
</protein>
<dbReference type="AlphaFoldDB" id="A0AAR2LNI8"/>
<dbReference type="FunFam" id="3.30.70.330:FF:000016">
    <property type="entry name" value="CUGBP Elav-like family member 1 isoform 2"/>
    <property type="match status" value="1"/>
</dbReference>
<keyword evidence="5" id="KW-0507">mRNA processing</keyword>
<accession>A0AAR2LNI8</accession>
<comment type="similarity">
    <text evidence="3">Belongs to the CELF/BRUNOL family.</text>
</comment>
<dbReference type="CDD" id="cd12631">
    <property type="entry name" value="RRM1_CELF1_2_Bruno"/>
    <property type="match status" value="1"/>
</dbReference>
<keyword evidence="10" id="KW-1133">Transmembrane helix</keyword>
<evidence type="ECO:0000256" key="2">
    <source>
        <dbReference type="ARBA" id="ARBA00004496"/>
    </source>
</evidence>
<dbReference type="InterPro" id="IPR034199">
    <property type="entry name" value="CELF1/2_RRM3"/>
</dbReference>
<dbReference type="GO" id="GO:0003723">
    <property type="term" value="F:RNA binding"/>
    <property type="evidence" value="ECO:0007669"/>
    <property type="project" value="UniProtKB-UniRule"/>
</dbReference>
<sequence>MNLCVWVHACVCVCVCVCIYIYASVSFSFFLIHYFNISVSMNGALEHSDQPDPDAIKMFVGQIPRSWSEKELKELFEPYGAVYQINILRDRSQNPPQSKGCCFVTFYTRKAALEAQNALHNIKTLTGMHHPIQMKPADSEKSNAVEDRKLFIGMVSKKCNENDIRVMFSAFGQIEECRILRGPDGLSRGCAFVTFSTRAMAQNAIKAMHQSQTMEGCSSPMVVKFADTQKDKEQRRLQQQLAQQMQQLNSASAWGSLTGLTGLTPQYLAVRGHTHATTATSSMNALQLQNLATLAAAAAAAQSSASPSTASALTSSTGSLGALASPAGSTANSSAGAMSSLGSLGTLQGLAGATVGLNNINALAGSVNSMAALNGGLGSTALSNGSAGPMDALTQAYSGIQQYAAAALPTLYSQSLLQQQSAAGSQKEGPEGANLFIYHLPQEFGDQDILQMFMPFGNVVSAKVFIDKQTNLSKCFGFVSYDNPVSAQAAIQAMNGFQIGMKRLKVQLKRSKNDSKPY</sequence>
<organism evidence="12 13">
    <name type="scientific">Pygocentrus nattereri</name>
    <name type="common">Red-bellied piranha</name>
    <dbReference type="NCBI Taxonomy" id="42514"/>
    <lineage>
        <taxon>Eukaryota</taxon>
        <taxon>Metazoa</taxon>
        <taxon>Chordata</taxon>
        <taxon>Craniata</taxon>
        <taxon>Vertebrata</taxon>
        <taxon>Euteleostomi</taxon>
        <taxon>Actinopterygii</taxon>
        <taxon>Neopterygii</taxon>
        <taxon>Teleostei</taxon>
        <taxon>Ostariophysi</taxon>
        <taxon>Characiformes</taxon>
        <taxon>Characoidei</taxon>
        <taxon>Pygocentrus</taxon>
    </lineage>
</organism>
<dbReference type="GeneTree" id="ENSGT00940000155461"/>
<dbReference type="GO" id="GO:0006397">
    <property type="term" value="P:mRNA processing"/>
    <property type="evidence" value="ECO:0007669"/>
    <property type="project" value="UniProtKB-KW"/>
</dbReference>
<feature type="domain" description="RRM" evidence="11">
    <location>
        <begin position="148"/>
        <end position="228"/>
    </location>
</feature>
<dbReference type="SMART" id="SM00360">
    <property type="entry name" value="RRM"/>
    <property type="match status" value="3"/>
</dbReference>
<keyword evidence="6" id="KW-0677">Repeat</keyword>
<evidence type="ECO:0000259" key="11">
    <source>
        <dbReference type="PROSITE" id="PS50102"/>
    </source>
</evidence>
<proteinExistence type="inferred from homology"/>
<evidence type="ECO:0000256" key="5">
    <source>
        <dbReference type="ARBA" id="ARBA00022664"/>
    </source>
</evidence>
<evidence type="ECO:0000256" key="7">
    <source>
        <dbReference type="ARBA" id="ARBA00022884"/>
    </source>
</evidence>